<evidence type="ECO:0000259" key="4">
    <source>
        <dbReference type="Pfam" id="PF18962"/>
    </source>
</evidence>
<evidence type="ECO:0000256" key="1">
    <source>
        <dbReference type="ARBA" id="ARBA00022729"/>
    </source>
</evidence>
<feature type="chain" id="PRO_5046087459" evidence="3">
    <location>
        <begin position="25"/>
        <end position="1001"/>
    </location>
</feature>
<evidence type="ECO:0000313" key="7">
    <source>
        <dbReference type="Proteomes" id="UP001597467"/>
    </source>
</evidence>
<protein>
    <submittedName>
        <fullName evidence="6">Reprolysin-like metallopeptidase</fullName>
    </submittedName>
</protein>
<dbReference type="SUPFAM" id="SSF55486">
    <property type="entry name" value="Metalloproteases ('zincins'), catalytic domain"/>
    <property type="match status" value="1"/>
</dbReference>
<dbReference type="Proteomes" id="UP001597467">
    <property type="component" value="Unassembled WGS sequence"/>
</dbReference>
<dbReference type="InterPro" id="IPR045474">
    <property type="entry name" value="GEVED"/>
</dbReference>
<organism evidence="6 7">
    <name type="scientific">Lacinutrix gracilariae</name>
    <dbReference type="NCBI Taxonomy" id="1747198"/>
    <lineage>
        <taxon>Bacteria</taxon>
        <taxon>Pseudomonadati</taxon>
        <taxon>Bacteroidota</taxon>
        <taxon>Flavobacteriia</taxon>
        <taxon>Flavobacteriales</taxon>
        <taxon>Flavobacteriaceae</taxon>
        <taxon>Lacinutrix</taxon>
    </lineage>
</organism>
<evidence type="ECO:0000256" key="3">
    <source>
        <dbReference type="SAM" id="SignalP"/>
    </source>
</evidence>
<evidence type="ECO:0000259" key="5">
    <source>
        <dbReference type="Pfam" id="PF20009"/>
    </source>
</evidence>
<feature type="signal peptide" evidence="3">
    <location>
        <begin position="1"/>
        <end position="24"/>
    </location>
</feature>
<name>A0ABW5K4K3_9FLAO</name>
<dbReference type="Pfam" id="PF13583">
    <property type="entry name" value="Reprolysin_4"/>
    <property type="match status" value="1"/>
</dbReference>
<dbReference type="InterPro" id="IPR013783">
    <property type="entry name" value="Ig-like_fold"/>
</dbReference>
<dbReference type="RefSeq" id="WP_379903741.1">
    <property type="nucleotide sequence ID" value="NZ_JBHULM010000011.1"/>
</dbReference>
<dbReference type="Gene3D" id="3.40.390.10">
    <property type="entry name" value="Collagenase (Catalytic Domain)"/>
    <property type="match status" value="1"/>
</dbReference>
<accession>A0ABW5K4K3</accession>
<proteinExistence type="predicted"/>
<reference evidence="7" key="1">
    <citation type="journal article" date="2019" name="Int. J. Syst. Evol. Microbiol.">
        <title>The Global Catalogue of Microorganisms (GCM) 10K type strain sequencing project: providing services to taxonomists for standard genome sequencing and annotation.</title>
        <authorList>
            <consortium name="The Broad Institute Genomics Platform"/>
            <consortium name="The Broad Institute Genome Sequencing Center for Infectious Disease"/>
            <person name="Wu L."/>
            <person name="Ma J."/>
        </authorList>
    </citation>
    <scope>NUCLEOTIDE SEQUENCE [LARGE SCALE GENOMIC DNA]</scope>
    <source>
        <strain evidence="7">KCTC 42808</strain>
    </source>
</reference>
<feature type="domain" description="Secretion system C-terminal sorting" evidence="4">
    <location>
        <begin position="925"/>
        <end position="1000"/>
    </location>
</feature>
<feature type="domain" description="GEVED" evidence="5">
    <location>
        <begin position="829"/>
        <end position="908"/>
    </location>
</feature>
<dbReference type="Pfam" id="PF18962">
    <property type="entry name" value="Por_Secre_tail"/>
    <property type="match status" value="1"/>
</dbReference>
<dbReference type="EMBL" id="JBHULM010000011">
    <property type="protein sequence ID" value="MFD2542650.1"/>
    <property type="molecule type" value="Genomic_DNA"/>
</dbReference>
<comment type="caution">
    <text evidence="6">The sequence shown here is derived from an EMBL/GenBank/DDBJ whole genome shotgun (WGS) entry which is preliminary data.</text>
</comment>
<dbReference type="InterPro" id="IPR024079">
    <property type="entry name" value="MetalloPept_cat_dom_sf"/>
</dbReference>
<feature type="region of interest" description="Disordered" evidence="2">
    <location>
        <begin position="473"/>
        <end position="495"/>
    </location>
</feature>
<dbReference type="InterPro" id="IPR026444">
    <property type="entry name" value="Secre_tail"/>
</dbReference>
<keyword evidence="7" id="KW-1185">Reference proteome</keyword>
<gene>
    <name evidence="6" type="ORF">ACFSSB_10015</name>
</gene>
<dbReference type="Pfam" id="PF20009">
    <property type="entry name" value="GEVED"/>
    <property type="match status" value="1"/>
</dbReference>
<dbReference type="NCBIfam" id="TIGR04183">
    <property type="entry name" value="Por_Secre_tail"/>
    <property type="match status" value="1"/>
</dbReference>
<sequence length="1001" mass="107018">MKKKYFNFFALLLLVVLSPLTANAQNDYWSSASKESLRSEAKVNRASEPTKFQILNLNLERFKQVLESAPLVDEASTSRSNLVMDFPMADGNFEKFTVSESPIMEAGLAERYPMIKTYKAIGVDDPTATMRFSVTQFGLHVMSLSGVRSSVYIDPYTEDRANYIVYDRASLSQDTQSFECLVDENIDLSSLETDRGSANREDTDDQKLRTYRLAQSCTGEYGQIFAGTGTEAEQKANVQAQMTITINRVNEIYERDLAIRLVFVANNDEIIYLNAFTDPWTGEYNTTTAITIDSVIGVDNYDIGHNFNTTGGGNAGCLGCVCASTSVSNFHKGRGYTGRANPTGDAFDIDYVAHEMGHQFDGYHTMNTCSRSGSGFTEVEPASGSSIMGYAGICSTNVQSNSDAHFNYVNIRDIAANIQSGTSSTCDVETSLANQPPVADAGSDYAIPPSTAYVLRGSATDPDGTATLTYNWSQNDPEQAPGNGSPESTWSQGPLYRSILPTTSPDRYMPSWSDVVAGNLTPTWEVTPSVAREMNFSFIVRDNGSGFAAGIGQTDADLMTIDVQGGDPFTVVSPTVWGGTGSANTLTWNVADTNIAPINCQTVNIKFSTDGGVTFPVTLASGVANDGSETITMPTVADTNNARIMVEAADNIFYALSNVFSINSTPTFGLSSANSAQSACNIDAVAYTVDFATINGFSESITFSATGNPAGSTVTFSPATLAADGQSVMDVTGLTGATAGDYTITITATAASETVSIDVDLTIVDGMCTSVANTQYETSTTLVQFGTIDNASGKPSGYSDYTAISTDVNRESAYDLTVNMNTDGPYTCYTTVWIDWNQNCVFDAEETYELGSAFGTADGPAGNSPLSVTVPTDAVLGSTIMRVTTKFGGTASSCENSHDAEVEDYTVNVLTSLSVQEFATDAVSVFPNPNNGEFTIKLNSTSGNNIGVVVYDIRGRKVYNNSFINTSSFNQTINLGDVESGVYLLNVTDGARGITKKIIVN</sequence>
<evidence type="ECO:0000313" key="6">
    <source>
        <dbReference type="EMBL" id="MFD2542650.1"/>
    </source>
</evidence>
<dbReference type="Gene3D" id="2.60.40.10">
    <property type="entry name" value="Immunoglobulins"/>
    <property type="match status" value="1"/>
</dbReference>
<evidence type="ECO:0000256" key="2">
    <source>
        <dbReference type="SAM" id="MobiDB-lite"/>
    </source>
</evidence>
<keyword evidence="1 3" id="KW-0732">Signal</keyword>